<dbReference type="Proteomes" id="UP000812982">
    <property type="component" value="Unassembled WGS sequence"/>
</dbReference>
<dbReference type="Pfam" id="PF00270">
    <property type="entry name" value="DEAD"/>
    <property type="match status" value="1"/>
</dbReference>
<evidence type="ECO:0000259" key="10">
    <source>
        <dbReference type="PROSITE" id="PS51192"/>
    </source>
</evidence>
<dbReference type="RefSeq" id="WP_217160344.1">
    <property type="nucleotide sequence ID" value="NZ_VOMB01000023.1"/>
</dbReference>
<feature type="domain" description="Helicase ATP-binding" evidence="10">
    <location>
        <begin position="656"/>
        <end position="817"/>
    </location>
</feature>
<evidence type="ECO:0000256" key="7">
    <source>
        <dbReference type="ARBA" id="ARBA00023125"/>
    </source>
</evidence>
<dbReference type="PANTHER" id="PTHR47964:SF1">
    <property type="entry name" value="ATP-DEPENDENT DNA HELICASE HOMOLOG RECG, CHLOROPLASTIC"/>
    <property type="match status" value="1"/>
</dbReference>
<organism evidence="12 13">
    <name type="scientific">[Mycobacterium] fortunisiensis</name>
    <dbReference type="NCBI Taxonomy" id="2600579"/>
    <lineage>
        <taxon>Bacteria</taxon>
        <taxon>Bacillati</taxon>
        <taxon>Actinomycetota</taxon>
        <taxon>Actinomycetes</taxon>
        <taxon>Mycobacteriales</taxon>
        <taxon>Mycobacteriaceae</taxon>
        <taxon>Mycolicibacterium</taxon>
    </lineage>
</organism>
<keyword evidence="1 9" id="KW-0963">Cytoplasm</keyword>
<comment type="subcellular location">
    <subcellularLocation>
        <location evidence="9">Cytoplasm</location>
    </subcellularLocation>
</comment>
<dbReference type="InterPro" id="IPR003711">
    <property type="entry name" value="CarD-like/TRCF_RID"/>
</dbReference>
<dbReference type="Pfam" id="PF02559">
    <property type="entry name" value="CarD_TRCF_RID"/>
    <property type="match status" value="1"/>
</dbReference>
<dbReference type="InterPro" id="IPR047112">
    <property type="entry name" value="RecG/Mfd"/>
</dbReference>
<comment type="similarity">
    <text evidence="9">In the C-terminal section; belongs to the helicase family. RecG subfamily.</text>
</comment>
<evidence type="ECO:0000256" key="8">
    <source>
        <dbReference type="ARBA" id="ARBA00023204"/>
    </source>
</evidence>
<dbReference type="EC" id="3.6.4.-" evidence="9"/>
<dbReference type="InterPro" id="IPR001650">
    <property type="entry name" value="Helicase_C-like"/>
</dbReference>
<dbReference type="SMART" id="SM00487">
    <property type="entry name" value="DEXDc"/>
    <property type="match status" value="1"/>
</dbReference>
<keyword evidence="8 9" id="KW-0234">DNA repair</keyword>
<dbReference type="PROSITE" id="PS51192">
    <property type="entry name" value="HELICASE_ATP_BIND_1"/>
    <property type="match status" value="1"/>
</dbReference>
<dbReference type="Pfam" id="PF17757">
    <property type="entry name" value="UvrB_inter"/>
    <property type="match status" value="1"/>
</dbReference>
<reference evidence="12 13" key="1">
    <citation type="journal article" date="2021" name="Sci. Rep.">
        <title>Phenotypic and genomic hallmarks of a novel, potentially pathogenic rapidly growing Mycobacterium species related to the Mycobacterium fortuitum complex.</title>
        <authorList>
            <person name="Gharbi R."/>
            <person name="Khanna V."/>
            <person name="Frigui W."/>
            <person name="Mhenni B."/>
            <person name="Brosch R."/>
            <person name="Mardassi H."/>
        </authorList>
    </citation>
    <scope>NUCLEOTIDE SEQUENCE [LARGE SCALE GENOMIC DNA]</scope>
    <source>
        <strain evidence="12 13">TNTM28</strain>
    </source>
</reference>
<comment type="caution">
    <text evidence="12">The sequence shown here is derived from an EMBL/GenBank/DDBJ whole genome shotgun (WGS) entry which is preliminary data.</text>
</comment>
<comment type="similarity">
    <text evidence="9">In the N-terminal section; belongs to the UvrB family.</text>
</comment>
<evidence type="ECO:0000256" key="9">
    <source>
        <dbReference type="HAMAP-Rule" id="MF_00969"/>
    </source>
</evidence>
<comment type="function">
    <text evidence="9">Couples transcription and DNA repair by recognizing RNA polymerase (RNAP) stalled at DNA lesions. Mediates ATP-dependent release of RNAP and its truncated transcript from the DNA, and recruitment of nucleotide excision repair machinery to the damaged site.</text>
</comment>
<dbReference type="CDD" id="cd17991">
    <property type="entry name" value="DEXHc_TRCF"/>
    <property type="match status" value="1"/>
</dbReference>
<dbReference type="NCBIfam" id="TIGR00580">
    <property type="entry name" value="mfd"/>
    <property type="match status" value="1"/>
</dbReference>
<protein>
    <recommendedName>
        <fullName evidence="9">Transcription-repair-coupling factor</fullName>
        <shortName evidence="9">TRCF</shortName>
        <ecNumber evidence="9">3.6.4.-</ecNumber>
    </recommendedName>
</protein>
<evidence type="ECO:0000256" key="1">
    <source>
        <dbReference type="ARBA" id="ARBA00022490"/>
    </source>
</evidence>
<evidence type="ECO:0000256" key="2">
    <source>
        <dbReference type="ARBA" id="ARBA00022741"/>
    </source>
</evidence>
<dbReference type="InterPro" id="IPR011545">
    <property type="entry name" value="DEAD/DEAH_box_helicase_dom"/>
</dbReference>
<keyword evidence="7 9" id="KW-0238">DNA-binding</keyword>
<dbReference type="InterPro" id="IPR041471">
    <property type="entry name" value="UvrB_inter"/>
</dbReference>
<evidence type="ECO:0000256" key="6">
    <source>
        <dbReference type="ARBA" id="ARBA00022840"/>
    </source>
</evidence>
<dbReference type="InterPro" id="IPR005118">
    <property type="entry name" value="TRCF_C"/>
</dbReference>
<keyword evidence="2 9" id="KW-0547">Nucleotide-binding</keyword>
<dbReference type="PROSITE" id="PS51194">
    <property type="entry name" value="HELICASE_CTER"/>
    <property type="match status" value="1"/>
</dbReference>
<dbReference type="Pfam" id="PF03461">
    <property type="entry name" value="TRCF"/>
    <property type="match status" value="1"/>
</dbReference>
<keyword evidence="4 9" id="KW-0378">Hydrolase</keyword>
<name>A0ABS6KSF1_9MYCO</name>
<evidence type="ECO:0000259" key="11">
    <source>
        <dbReference type="PROSITE" id="PS51194"/>
    </source>
</evidence>
<dbReference type="InterPro" id="IPR004576">
    <property type="entry name" value="Mfd"/>
</dbReference>
<accession>A0ABS6KSF1</accession>
<dbReference type="Pfam" id="PF00271">
    <property type="entry name" value="Helicase_C"/>
    <property type="match status" value="1"/>
</dbReference>
<keyword evidence="5" id="KW-0347">Helicase</keyword>
<evidence type="ECO:0000313" key="13">
    <source>
        <dbReference type="Proteomes" id="UP000812982"/>
    </source>
</evidence>
<sequence>MTAPGHTHVQTPIAGLVELALTDPSLQDVVDRAADRPADLALVGPASARVLVATALAQHGPLLVVAATGREADDLTAELRGVFGDSVALFPSWETLPHERLSPGVETVAARLLLLRRLAHPDDATLGAPLRVVVTTTRSLLQPMAPDVVNVEPVTLTVGAETEFESVITRLVDLAYTRVDMVGKRGEFAVRGGILDVFPPTAEHPVRVEFWGDEISEMRMFSIADQRSIPEIPVQNVVAVPCRELLMTPDVRERAAVLAAEHPTHENSVPGSVPDMLAKLAEGIPVDGMEALLPLLHPVQPTTLTHHLPDGAPVLLCDPEKVRTRAADLIKTGREFLEASWSTAAVGGDAPIDIEALGASGFVPFDQACEDAIAGGHPWWTLSQLPDGKTPELDLRPAPSARSQQSLDEIFAMLRAHVATGGYAAVVTPGTGTAHRVVEQLGESDTPAAMLEPGAAPKPGVVGVLKGPLHDGVVLPGANLVIITETDLTGNRVTASEGKKLAAKRRNVVDPLALTAGDLVVHDQHGIGKFVEMTERVVGGARREYLVLEYASSKRGGGSDRLYVPMDSLDQLSRYVGGEAPSLSKLGGSDWANTKTKARKAVREIASELVALYAKRQSAPGHAFGPDTPWQNEMEDAFGFTETIDQMTAITEVKSDMEKPVPMDRVICGDVGYGKTEIAVRAAFKAVQDGKQVAVLVPTTLLADQHLQTFTNRMAGFPVTVKGLSRFTDPAESRATMEGMTDGSVDVVIGTHRLLQTGVTWKDLGLIIVDEEQRFGVEHKEHIKSMRTHVDVLTMSATPIPRTLEMSLAGIREMSTILTPPEERYPVLTYVGPHDDKQVAAALRRELLRDGQAFYIHNRVRTIDQAAAKIRQLVPEARVVVAHGQMNEETLEKTVEGFWNREYDILVCTTIVETGLDISNANTLIVERADTFGLSQLHQLRGRVGRSRERGYAYFLYPPNSPLTETAYDRLATIAQNNELGAGMAVAMKDLEIRGAGNVLGVEQSGHVAGVGFDLYVRLVGEAVEAYRAAADGKTVATPQEPKEVRVDLPVDAHLPPEYIGSDRLRLEGYRRLAAASDEDAVRAVVDELVDRYGPLPEPAQRLVAVARLRLLCREYGITEIGAVSASTVKLSPMVLPDSAQLRLKRMYPGGHYRATTSTVQVPLPRAGDGVGAPRIRDLELVQWVAGLVLVLNGQTQSSFDITAGLNSAD</sequence>
<dbReference type="SMART" id="SM00982">
    <property type="entry name" value="TRCF"/>
    <property type="match status" value="1"/>
</dbReference>
<dbReference type="SMART" id="SM00490">
    <property type="entry name" value="HELICc"/>
    <property type="match status" value="1"/>
</dbReference>
<proteinExistence type="inferred from homology"/>
<keyword evidence="13" id="KW-1185">Reference proteome</keyword>
<evidence type="ECO:0000313" key="12">
    <source>
        <dbReference type="EMBL" id="MBU9766498.1"/>
    </source>
</evidence>
<evidence type="ECO:0000256" key="3">
    <source>
        <dbReference type="ARBA" id="ARBA00022763"/>
    </source>
</evidence>
<keyword evidence="3 9" id="KW-0227">DNA damage</keyword>
<dbReference type="InterPro" id="IPR014001">
    <property type="entry name" value="Helicase_ATP-bd"/>
</dbReference>
<evidence type="ECO:0000256" key="5">
    <source>
        <dbReference type="ARBA" id="ARBA00022806"/>
    </source>
</evidence>
<dbReference type="CDD" id="cd18810">
    <property type="entry name" value="SF2_C_TRCF"/>
    <property type="match status" value="1"/>
</dbReference>
<dbReference type="SMART" id="SM01058">
    <property type="entry name" value="CarD_TRCF"/>
    <property type="match status" value="1"/>
</dbReference>
<gene>
    <name evidence="9 12" type="primary">mfd</name>
    <name evidence="12" type="ORF">FR943_21975</name>
</gene>
<keyword evidence="6 9" id="KW-0067">ATP-binding</keyword>
<dbReference type="EMBL" id="VOMB01000023">
    <property type="protein sequence ID" value="MBU9766498.1"/>
    <property type="molecule type" value="Genomic_DNA"/>
</dbReference>
<feature type="domain" description="Helicase C-terminal" evidence="11">
    <location>
        <begin position="835"/>
        <end position="992"/>
    </location>
</feature>
<dbReference type="PANTHER" id="PTHR47964">
    <property type="entry name" value="ATP-DEPENDENT DNA HELICASE HOMOLOG RECG, CHLOROPLASTIC"/>
    <property type="match status" value="1"/>
</dbReference>
<dbReference type="HAMAP" id="MF_00969">
    <property type="entry name" value="TRCF"/>
    <property type="match status" value="1"/>
</dbReference>
<evidence type="ECO:0000256" key="4">
    <source>
        <dbReference type="ARBA" id="ARBA00022801"/>
    </source>
</evidence>